<evidence type="ECO:0000313" key="6">
    <source>
        <dbReference type="EMBL" id="RKQ60554.1"/>
    </source>
</evidence>
<feature type="transmembrane region" description="Helical" evidence="5">
    <location>
        <begin position="166"/>
        <end position="185"/>
    </location>
</feature>
<keyword evidence="3 5" id="KW-1133">Transmembrane helix</keyword>
<feature type="transmembrane region" description="Helical" evidence="5">
    <location>
        <begin position="127"/>
        <end position="160"/>
    </location>
</feature>
<evidence type="ECO:0000256" key="5">
    <source>
        <dbReference type="RuleBase" id="RU363041"/>
    </source>
</evidence>
<dbReference type="Proteomes" id="UP000280881">
    <property type="component" value="Unassembled WGS sequence"/>
</dbReference>
<dbReference type="AlphaFoldDB" id="A0A420W627"/>
<feature type="transmembrane region" description="Helical" evidence="5">
    <location>
        <begin position="192"/>
        <end position="210"/>
    </location>
</feature>
<evidence type="ECO:0000313" key="7">
    <source>
        <dbReference type="Proteomes" id="UP000280881"/>
    </source>
</evidence>
<comment type="caution">
    <text evidence="6">The sequence shown here is derived from an EMBL/GenBank/DDBJ whole genome shotgun (WGS) entry which is preliminary data.</text>
</comment>
<accession>A0A420W627</accession>
<keyword evidence="4 5" id="KW-0472">Membrane</keyword>
<dbReference type="InterPro" id="IPR051598">
    <property type="entry name" value="TSUP/Inactive_protease-like"/>
</dbReference>
<keyword evidence="5" id="KW-1003">Cell membrane</keyword>
<evidence type="ECO:0000256" key="3">
    <source>
        <dbReference type="ARBA" id="ARBA00022989"/>
    </source>
</evidence>
<reference evidence="6 7" key="1">
    <citation type="submission" date="2018-10" db="EMBL/GenBank/DDBJ databases">
        <title>Genomic Encyclopedia of Type Strains, Phase IV (KMG-IV): sequencing the most valuable type-strain genomes for metagenomic binning, comparative biology and taxonomic classification.</title>
        <authorList>
            <person name="Goeker M."/>
        </authorList>
    </citation>
    <scope>NUCLEOTIDE SEQUENCE [LARGE SCALE GENOMIC DNA]</scope>
    <source>
        <strain evidence="6 7">DSM 15521</strain>
    </source>
</reference>
<dbReference type="RefSeq" id="WP_121171399.1">
    <property type="nucleotide sequence ID" value="NZ_RBIE01000003.1"/>
</dbReference>
<dbReference type="EMBL" id="RBIE01000003">
    <property type="protein sequence ID" value="RKQ60554.1"/>
    <property type="molecule type" value="Genomic_DNA"/>
</dbReference>
<evidence type="ECO:0000256" key="4">
    <source>
        <dbReference type="ARBA" id="ARBA00023136"/>
    </source>
</evidence>
<dbReference type="InterPro" id="IPR002781">
    <property type="entry name" value="TM_pro_TauE-like"/>
</dbReference>
<gene>
    <name evidence="6" type="ORF">C7457_1376</name>
</gene>
<organism evidence="6 7">
    <name type="scientific">Thermovibrio guaymasensis</name>
    <dbReference type="NCBI Taxonomy" id="240167"/>
    <lineage>
        <taxon>Bacteria</taxon>
        <taxon>Pseudomonadati</taxon>
        <taxon>Aquificota</taxon>
        <taxon>Aquificia</taxon>
        <taxon>Desulfurobacteriales</taxon>
        <taxon>Desulfurobacteriaceae</taxon>
        <taxon>Thermovibrio</taxon>
    </lineage>
</organism>
<comment type="similarity">
    <text evidence="5">Belongs to the 4-toluene sulfonate uptake permease (TSUP) (TC 2.A.102) family.</text>
</comment>
<feature type="transmembrane region" description="Helical" evidence="5">
    <location>
        <begin position="71"/>
        <end position="91"/>
    </location>
</feature>
<sequence>MEFLEISVASFLLSFLFALGGLGSAVALIPVLVFLGVPFSLARPAGLFTNFISTFSASVHNVKNGLVDFRLAVPLLFSSLLFAPFGAYASTIIPERIVGIAFTLFLFFAGIMVYTPKRELLKVKNPLYPVFVGCLSGFVSGLLGVGGGGLISPLLIIAGYHPKKVVPVTALAVVFSSLSAFLTYLKLGKVDWEITLAAAIPAAFAGYLGAHITHKYLSPAQVKKLLGIVFIILGIKFLTKFI</sequence>
<dbReference type="Pfam" id="PF01925">
    <property type="entry name" value="TauE"/>
    <property type="match status" value="1"/>
</dbReference>
<dbReference type="PANTHER" id="PTHR43701:SF2">
    <property type="entry name" value="MEMBRANE TRANSPORTER PROTEIN YJNA-RELATED"/>
    <property type="match status" value="1"/>
</dbReference>
<comment type="subcellular location">
    <subcellularLocation>
        <location evidence="5">Cell membrane</location>
        <topology evidence="5">Multi-pass membrane protein</topology>
    </subcellularLocation>
    <subcellularLocation>
        <location evidence="1">Membrane</location>
        <topology evidence="1">Multi-pass membrane protein</topology>
    </subcellularLocation>
</comment>
<evidence type="ECO:0000256" key="1">
    <source>
        <dbReference type="ARBA" id="ARBA00004141"/>
    </source>
</evidence>
<keyword evidence="7" id="KW-1185">Reference proteome</keyword>
<proteinExistence type="inferred from homology"/>
<keyword evidence="2 5" id="KW-0812">Transmembrane</keyword>
<name>A0A420W627_9BACT</name>
<dbReference type="PANTHER" id="PTHR43701">
    <property type="entry name" value="MEMBRANE TRANSPORTER PROTEIN MJ0441-RELATED"/>
    <property type="match status" value="1"/>
</dbReference>
<feature type="transmembrane region" description="Helical" evidence="5">
    <location>
        <begin position="97"/>
        <end position="115"/>
    </location>
</feature>
<dbReference type="GO" id="GO:0005886">
    <property type="term" value="C:plasma membrane"/>
    <property type="evidence" value="ECO:0007669"/>
    <property type="project" value="UniProtKB-SubCell"/>
</dbReference>
<protein>
    <recommendedName>
        <fullName evidence="5">Probable membrane transporter protein</fullName>
    </recommendedName>
</protein>
<evidence type="ECO:0000256" key="2">
    <source>
        <dbReference type="ARBA" id="ARBA00022692"/>
    </source>
</evidence>
<dbReference type="OrthoDB" id="9805863at2"/>
<feature type="transmembrane region" description="Helical" evidence="5">
    <location>
        <begin position="12"/>
        <end position="35"/>
    </location>
</feature>